<keyword evidence="3" id="KW-1185">Reference proteome</keyword>
<feature type="region of interest" description="Disordered" evidence="1">
    <location>
        <begin position="13"/>
        <end position="124"/>
    </location>
</feature>
<dbReference type="Proteomes" id="UP000266841">
    <property type="component" value="Unassembled WGS sequence"/>
</dbReference>
<sequence>MSLEGAKCLVTGSSSGIGLLKVPGGTSPRSPCSSPTDTSSITSWPISRDLPCGMARHPANTSCRGRRRCWGDGQQRGSPLRRIDGVGVGGQPRPQHVRERESSVRDNDARDTAPEEGRGGGEECKLREREAVLSWLRFLLHEQGGGRHDDAVRVRGPGQVRDKSQLGESRDGTDAVAEAGGTRRL</sequence>
<feature type="compositionally biased region" description="Polar residues" evidence="1">
    <location>
        <begin position="27"/>
        <end position="45"/>
    </location>
</feature>
<evidence type="ECO:0000256" key="1">
    <source>
        <dbReference type="SAM" id="MobiDB-lite"/>
    </source>
</evidence>
<organism evidence="2 3">
    <name type="scientific">Thalassiosira oceanica</name>
    <name type="common">Marine diatom</name>
    <dbReference type="NCBI Taxonomy" id="159749"/>
    <lineage>
        <taxon>Eukaryota</taxon>
        <taxon>Sar</taxon>
        <taxon>Stramenopiles</taxon>
        <taxon>Ochrophyta</taxon>
        <taxon>Bacillariophyta</taxon>
        <taxon>Coscinodiscophyceae</taxon>
        <taxon>Thalassiosirophycidae</taxon>
        <taxon>Thalassiosirales</taxon>
        <taxon>Thalassiosiraceae</taxon>
        <taxon>Thalassiosira</taxon>
    </lineage>
</organism>
<feature type="region of interest" description="Disordered" evidence="1">
    <location>
        <begin position="146"/>
        <end position="185"/>
    </location>
</feature>
<comment type="caution">
    <text evidence="2">The sequence shown here is derived from an EMBL/GenBank/DDBJ whole genome shotgun (WGS) entry which is preliminary data.</text>
</comment>
<gene>
    <name evidence="2" type="ORF">THAOC_17653</name>
</gene>
<feature type="compositionally biased region" description="Basic and acidic residues" evidence="1">
    <location>
        <begin position="96"/>
        <end position="124"/>
    </location>
</feature>
<protein>
    <submittedName>
        <fullName evidence="2">Uncharacterized protein</fullName>
    </submittedName>
</protein>
<evidence type="ECO:0000313" key="2">
    <source>
        <dbReference type="EMBL" id="EJK61795.1"/>
    </source>
</evidence>
<reference evidence="2 3" key="1">
    <citation type="journal article" date="2012" name="Genome Biol.">
        <title>Genome and low-iron response of an oceanic diatom adapted to chronic iron limitation.</title>
        <authorList>
            <person name="Lommer M."/>
            <person name="Specht M."/>
            <person name="Roy A.S."/>
            <person name="Kraemer L."/>
            <person name="Andreson R."/>
            <person name="Gutowska M.A."/>
            <person name="Wolf J."/>
            <person name="Bergner S.V."/>
            <person name="Schilhabel M.B."/>
            <person name="Klostermeier U.C."/>
            <person name="Beiko R.G."/>
            <person name="Rosenstiel P."/>
            <person name="Hippler M."/>
            <person name="Laroche J."/>
        </authorList>
    </citation>
    <scope>NUCLEOTIDE SEQUENCE [LARGE SCALE GENOMIC DNA]</scope>
    <source>
        <strain evidence="2 3">CCMP1005</strain>
    </source>
</reference>
<dbReference type="EMBL" id="AGNL01019487">
    <property type="protein sequence ID" value="EJK61795.1"/>
    <property type="molecule type" value="Genomic_DNA"/>
</dbReference>
<proteinExistence type="predicted"/>
<feature type="compositionally biased region" description="Basic and acidic residues" evidence="1">
    <location>
        <begin position="160"/>
        <end position="173"/>
    </location>
</feature>
<evidence type="ECO:0000313" key="3">
    <source>
        <dbReference type="Proteomes" id="UP000266841"/>
    </source>
</evidence>
<accession>K0S928</accession>
<dbReference type="AlphaFoldDB" id="K0S928"/>
<name>K0S928_THAOC</name>